<reference evidence="2 3" key="1">
    <citation type="journal article" date="2021" name="Elife">
        <title>Chloroplast acquisition without the gene transfer in kleptoplastic sea slugs, Plakobranchus ocellatus.</title>
        <authorList>
            <person name="Maeda T."/>
            <person name="Takahashi S."/>
            <person name="Yoshida T."/>
            <person name="Shimamura S."/>
            <person name="Takaki Y."/>
            <person name="Nagai Y."/>
            <person name="Toyoda A."/>
            <person name="Suzuki Y."/>
            <person name="Arimoto A."/>
            <person name="Ishii H."/>
            <person name="Satoh N."/>
            <person name="Nishiyama T."/>
            <person name="Hasebe M."/>
            <person name="Maruyama T."/>
            <person name="Minagawa J."/>
            <person name="Obokata J."/>
            <person name="Shigenobu S."/>
        </authorList>
    </citation>
    <scope>NUCLEOTIDE SEQUENCE [LARGE SCALE GENOMIC DNA]</scope>
</reference>
<evidence type="ECO:0000259" key="1">
    <source>
        <dbReference type="PROSITE" id="PS50041"/>
    </source>
</evidence>
<keyword evidence="3" id="KW-1185">Reference proteome</keyword>
<evidence type="ECO:0000313" key="3">
    <source>
        <dbReference type="Proteomes" id="UP000735302"/>
    </source>
</evidence>
<comment type="caution">
    <text evidence="2">The sequence shown here is derived from an EMBL/GenBank/DDBJ whole genome shotgun (WGS) entry which is preliminary data.</text>
</comment>
<dbReference type="EMBL" id="BLXT01008059">
    <property type="protein sequence ID" value="GFO45393.1"/>
    <property type="molecule type" value="Genomic_DNA"/>
</dbReference>
<dbReference type="Gene3D" id="3.10.100.10">
    <property type="entry name" value="Mannose-Binding Protein A, subunit A"/>
    <property type="match status" value="1"/>
</dbReference>
<dbReference type="CDD" id="cd00037">
    <property type="entry name" value="CLECT"/>
    <property type="match status" value="1"/>
</dbReference>
<dbReference type="SMART" id="SM00034">
    <property type="entry name" value="CLECT"/>
    <property type="match status" value="1"/>
</dbReference>
<dbReference type="SUPFAM" id="SSF56436">
    <property type="entry name" value="C-type lectin-like"/>
    <property type="match status" value="1"/>
</dbReference>
<dbReference type="InterPro" id="IPR016187">
    <property type="entry name" value="CTDL_fold"/>
</dbReference>
<sequence>MLISDLLLYYGCSSLASVSDVPSFWVSKVFPQSNSVYFLSKKLYHISLDRRNELCKTIGGYLVELDSRDEQNFVAKFVRTLSYSYVFIGGNDIRREGHFVQYNSKKPMPALKWAGPNPDNWRNEDCLDIMQAGLNDISCNYVGQFLCELRV</sequence>
<dbReference type="Pfam" id="PF00059">
    <property type="entry name" value="Lectin_C"/>
    <property type="match status" value="1"/>
</dbReference>
<protein>
    <submittedName>
        <fullName evidence="2">Collectin-11</fullName>
    </submittedName>
</protein>
<gene>
    <name evidence="2" type="ORF">PoB_007189800</name>
</gene>
<dbReference type="InterPro" id="IPR001304">
    <property type="entry name" value="C-type_lectin-like"/>
</dbReference>
<evidence type="ECO:0000313" key="2">
    <source>
        <dbReference type="EMBL" id="GFO45393.1"/>
    </source>
</evidence>
<dbReference type="InterPro" id="IPR050111">
    <property type="entry name" value="C-type_lectin/snaclec_domain"/>
</dbReference>
<dbReference type="InterPro" id="IPR016186">
    <property type="entry name" value="C-type_lectin-like/link_sf"/>
</dbReference>
<dbReference type="Proteomes" id="UP000735302">
    <property type="component" value="Unassembled WGS sequence"/>
</dbReference>
<accession>A0AAV4DM40</accession>
<dbReference type="PROSITE" id="PS50041">
    <property type="entry name" value="C_TYPE_LECTIN_2"/>
    <property type="match status" value="1"/>
</dbReference>
<proteinExistence type="predicted"/>
<organism evidence="2 3">
    <name type="scientific">Plakobranchus ocellatus</name>
    <dbReference type="NCBI Taxonomy" id="259542"/>
    <lineage>
        <taxon>Eukaryota</taxon>
        <taxon>Metazoa</taxon>
        <taxon>Spiralia</taxon>
        <taxon>Lophotrochozoa</taxon>
        <taxon>Mollusca</taxon>
        <taxon>Gastropoda</taxon>
        <taxon>Heterobranchia</taxon>
        <taxon>Euthyneura</taxon>
        <taxon>Panpulmonata</taxon>
        <taxon>Sacoglossa</taxon>
        <taxon>Placobranchoidea</taxon>
        <taxon>Plakobranchidae</taxon>
        <taxon>Plakobranchus</taxon>
    </lineage>
</organism>
<name>A0AAV4DM40_9GAST</name>
<feature type="domain" description="C-type lectin" evidence="1">
    <location>
        <begin position="32"/>
        <end position="148"/>
    </location>
</feature>
<dbReference type="AlphaFoldDB" id="A0AAV4DM40"/>
<dbReference type="PANTHER" id="PTHR22803">
    <property type="entry name" value="MANNOSE, PHOSPHOLIPASE, LECTIN RECEPTOR RELATED"/>
    <property type="match status" value="1"/>
</dbReference>